<dbReference type="SUPFAM" id="SSF109604">
    <property type="entry name" value="HD-domain/PDEase-like"/>
    <property type="match status" value="1"/>
</dbReference>
<dbReference type="RefSeq" id="WP_338038069.1">
    <property type="nucleotide sequence ID" value="NZ_AYZE01000001.1"/>
</dbReference>
<keyword evidence="3" id="KW-1185">Reference proteome</keyword>
<dbReference type="CDD" id="cd00077">
    <property type="entry name" value="HDc"/>
    <property type="match status" value="1"/>
</dbReference>
<accession>A0A0R2CN03</accession>
<dbReference type="EMBL" id="AYZE01000001">
    <property type="protein sequence ID" value="KRM92945.1"/>
    <property type="molecule type" value="Genomic_DNA"/>
</dbReference>
<dbReference type="FunFam" id="1.10.3210.10:FF:000014">
    <property type="entry name" value="HD domain-containing protein"/>
    <property type="match status" value="1"/>
</dbReference>
<dbReference type="PANTHER" id="PTHR11373">
    <property type="entry name" value="DEOXYNUCLEOSIDE TRIPHOSPHATE TRIPHOSPHOHYDROLASE"/>
    <property type="match status" value="1"/>
</dbReference>
<dbReference type="PROSITE" id="PS51831">
    <property type="entry name" value="HD"/>
    <property type="match status" value="1"/>
</dbReference>
<dbReference type="InterPro" id="IPR050135">
    <property type="entry name" value="dGTPase-like"/>
</dbReference>
<sequence length="462" mass="53805">MFKGGLVITIYKSKKLNREKVLRDPIHSYIYIQHQVILDLINTREFQRLRRIRQLGTASSTFHGAEHSRFTHSVGVYEITRQICDNFQRNYPTKEDGDGLWNDNERLIALCAALLHDIGHGPYSHTFEHIFGTNHEDLTVAILTSPSTEVNKVLRAVAPEFPEKIASVIQKTYPNQQVVQMISSQIDADRMDYLLRDSYYTGTNYGTFDLKRILRVMRPYEKGITFHISGMHAVEDYIVSRFQMYQQVYFHPVSRSMEVILNRLLQRAKFLFEHNRLSQSSSPLLLLPFFENNFSVEDYIHLDDGVLNTYFIQWSRSSDKILSDLARRFLNRKPLKSARFSQETKQLLPKLRDFVTAAGYNSDYYTATNDSFDLPYDVYAPNQNRKKTQIELFQDDGTLVELSVISKLVAAITGEVSGDERFFFPKEMLASPDQIDLFTPIYEQFQKYLKNGWLFNNDNNNN</sequence>
<dbReference type="STRING" id="1423729.FC80_GL000033"/>
<dbReference type="GO" id="GO:0008832">
    <property type="term" value="F:dGTPase activity"/>
    <property type="evidence" value="ECO:0007669"/>
    <property type="project" value="TreeGrafter"/>
</dbReference>
<dbReference type="Gene3D" id="1.10.3210.10">
    <property type="entry name" value="Hypothetical protein af1432"/>
    <property type="match status" value="1"/>
</dbReference>
<organism evidence="2 3">
    <name type="scientific">Liquorilactobacillus cacaonum DSM 21116</name>
    <dbReference type="NCBI Taxonomy" id="1423729"/>
    <lineage>
        <taxon>Bacteria</taxon>
        <taxon>Bacillati</taxon>
        <taxon>Bacillota</taxon>
        <taxon>Bacilli</taxon>
        <taxon>Lactobacillales</taxon>
        <taxon>Lactobacillaceae</taxon>
        <taxon>Liquorilactobacillus</taxon>
    </lineage>
</organism>
<gene>
    <name evidence="2" type="ORF">FC80_GL000033</name>
</gene>
<name>A0A0R2CN03_9LACO</name>
<dbReference type="InterPro" id="IPR003607">
    <property type="entry name" value="HD/PDEase_dom"/>
</dbReference>
<dbReference type="Proteomes" id="UP000051131">
    <property type="component" value="Unassembled WGS sequence"/>
</dbReference>
<dbReference type="GO" id="GO:0006203">
    <property type="term" value="P:dGTP catabolic process"/>
    <property type="evidence" value="ECO:0007669"/>
    <property type="project" value="TreeGrafter"/>
</dbReference>
<evidence type="ECO:0000313" key="2">
    <source>
        <dbReference type="EMBL" id="KRM92945.1"/>
    </source>
</evidence>
<dbReference type="PATRIC" id="fig|1423729.3.peg.33"/>
<comment type="caution">
    <text evidence="2">The sequence shown here is derived from an EMBL/GenBank/DDBJ whole genome shotgun (WGS) entry which is preliminary data.</text>
</comment>
<dbReference type="SMART" id="SM00471">
    <property type="entry name" value="HDc"/>
    <property type="match status" value="1"/>
</dbReference>
<dbReference type="Pfam" id="PF19276">
    <property type="entry name" value="HD_assoc_2"/>
    <property type="match status" value="1"/>
</dbReference>
<proteinExistence type="predicted"/>
<evidence type="ECO:0000259" key="1">
    <source>
        <dbReference type="PROSITE" id="PS51831"/>
    </source>
</evidence>
<protein>
    <submittedName>
        <fullName evidence="2">Hydrolase</fullName>
    </submittedName>
</protein>
<dbReference type="PANTHER" id="PTHR11373:SF4">
    <property type="entry name" value="DEOXYNUCLEOSIDE TRIPHOSPHATE TRIPHOSPHOHYDROLASE SAMHD1"/>
    <property type="match status" value="1"/>
</dbReference>
<evidence type="ECO:0000313" key="3">
    <source>
        <dbReference type="Proteomes" id="UP000051131"/>
    </source>
</evidence>
<dbReference type="InterPro" id="IPR045509">
    <property type="entry name" value="HD_assoc_2"/>
</dbReference>
<dbReference type="InterPro" id="IPR006674">
    <property type="entry name" value="HD_domain"/>
</dbReference>
<reference evidence="2 3" key="1">
    <citation type="journal article" date="2015" name="Genome Announc.">
        <title>Expanding the biotechnology potential of lactobacilli through comparative genomics of 213 strains and associated genera.</title>
        <authorList>
            <person name="Sun Z."/>
            <person name="Harris H.M."/>
            <person name="McCann A."/>
            <person name="Guo C."/>
            <person name="Argimon S."/>
            <person name="Zhang W."/>
            <person name="Yang X."/>
            <person name="Jeffery I.B."/>
            <person name="Cooney J.C."/>
            <person name="Kagawa T.F."/>
            <person name="Liu W."/>
            <person name="Song Y."/>
            <person name="Salvetti E."/>
            <person name="Wrobel A."/>
            <person name="Rasinkangas P."/>
            <person name="Parkhill J."/>
            <person name="Rea M.C."/>
            <person name="O'Sullivan O."/>
            <person name="Ritari J."/>
            <person name="Douillard F.P."/>
            <person name="Paul Ross R."/>
            <person name="Yang R."/>
            <person name="Briner A.E."/>
            <person name="Felis G.E."/>
            <person name="de Vos W.M."/>
            <person name="Barrangou R."/>
            <person name="Klaenhammer T.R."/>
            <person name="Caufield P.W."/>
            <person name="Cui Y."/>
            <person name="Zhang H."/>
            <person name="O'Toole P.W."/>
        </authorList>
    </citation>
    <scope>NUCLEOTIDE SEQUENCE [LARGE SCALE GENOMIC DNA]</scope>
    <source>
        <strain evidence="2 3">DSM 21116</strain>
    </source>
</reference>
<dbReference type="AlphaFoldDB" id="A0A0R2CN03"/>
<feature type="domain" description="HD" evidence="1">
    <location>
        <begin position="69"/>
        <end position="194"/>
    </location>
</feature>
<dbReference type="Pfam" id="PF01966">
    <property type="entry name" value="HD"/>
    <property type="match status" value="1"/>
</dbReference>
<keyword evidence="2" id="KW-0378">Hydrolase</keyword>